<organism evidence="3 4">
    <name type="scientific">Priestia iocasae</name>
    <dbReference type="NCBI Taxonomy" id="2291674"/>
    <lineage>
        <taxon>Bacteria</taxon>
        <taxon>Bacillati</taxon>
        <taxon>Bacillota</taxon>
        <taxon>Bacilli</taxon>
        <taxon>Bacillales</taxon>
        <taxon>Bacillaceae</taxon>
        <taxon>Priestia</taxon>
    </lineage>
</organism>
<reference evidence="3 4" key="1">
    <citation type="submission" date="2021-01" db="EMBL/GenBank/DDBJ databases">
        <title>Genomic Encyclopedia of Type Strains, Phase IV (KMG-IV): sequencing the most valuable type-strain genomes for metagenomic binning, comparative biology and taxonomic classification.</title>
        <authorList>
            <person name="Goeker M."/>
        </authorList>
    </citation>
    <scope>NUCLEOTIDE SEQUENCE [LARGE SCALE GENOMIC DNA]</scope>
    <source>
        <strain evidence="3 4">DSM 104297</strain>
    </source>
</reference>
<accession>A0ABS2QUG7</accession>
<evidence type="ECO:0000256" key="1">
    <source>
        <dbReference type="ARBA" id="ARBA00038240"/>
    </source>
</evidence>
<dbReference type="Pfam" id="PF01636">
    <property type="entry name" value="APH"/>
    <property type="match status" value="1"/>
</dbReference>
<keyword evidence="3" id="KW-0418">Kinase</keyword>
<proteinExistence type="inferred from homology"/>
<gene>
    <name evidence="3" type="ORF">JOC83_000980</name>
</gene>
<comment type="similarity">
    <text evidence="1">Belongs to the pseudomonas-type ThrB family.</text>
</comment>
<dbReference type="InterPro" id="IPR002575">
    <property type="entry name" value="Aminoglycoside_PTrfase"/>
</dbReference>
<dbReference type="EMBL" id="JAFBFC010000001">
    <property type="protein sequence ID" value="MBM7702154.1"/>
    <property type="molecule type" value="Genomic_DNA"/>
</dbReference>
<evidence type="ECO:0000313" key="4">
    <source>
        <dbReference type="Proteomes" id="UP000809829"/>
    </source>
</evidence>
<evidence type="ECO:0000313" key="3">
    <source>
        <dbReference type="EMBL" id="MBM7702154.1"/>
    </source>
</evidence>
<dbReference type="InterPro" id="IPR050249">
    <property type="entry name" value="Pseudomonas-type_ThrB"/>
</dbReference>
<dbReference type="RefSeq" id="WP_205184503.1">
    <property type="nucleotide sequence ID" value="NZ_JAFBFC010000001.1"/>
</dbReference>
<sequence>MKHVLHSWGIEDGVMNQISQSVYVVEEGGGQRYILKRMSGDIEKINAELELLFNLSSHEVKVQKPIMNKEGTWSVSDQHQVYVLFNYVEGSPLPANDIHTIIAHGKEVGAQLAILHRELKDIQQTPFYPTIYLNKKICEWAIPQLGSHLKLRADTHHIFANVEQGLKAVCPKLPAQLIHRDAHITNLIFNNHKLTGFIDFEIVEHNIRLFDICYFLTSVLSEVYKDEQKREKWLELVKVVVAGYEEVEMLTEEERQSIWLVMCSIEIIFISFFKNIEIMARLNEEMLHWIYNKRDEISDVVTKQEH</sequence>
<dbReference type="GO" id="GO:0016301">
    <property type="term" value="F:kinase activity"/>
    <property type="evidence" value="ECO:0007669"/>
    <property type="project" value="UniProtKB-KW"/>
</dbReference>
<dbReference type="Proteomes" id="UP000809829">
    <property type="component" value="Unassembled WGS sequence"/>
</dbReference>
<dbReference type="Gene3D" id="3.90.1200.10">
    <property type="match status" value="1"/>
</dbReference>
<dbReference type="InterPro" id="IPR011009">
    <property type="entry name" value="Kinase-like_dom_sf"/>
</dbReference>
<keyword evidence="3" id="KW-0808">Transferase</keyword>
<protein>
    <submittedName>
        <fullName evidence="3">Ser/Thr protein kinase RdoA (MazF antagonist)</fullName>
    </submittedName>
</protein>
<feature type="domain" description="Aminoglycoside phosphotransferase" evidence="2">
    <location>
        <begin position="18"/>
        <end position="221"/>
    </location>
</feature>
<evidence type="ECO:0000259" key="2">
    <source>
        <dbReference type="Pfam" id="PF01636"/>
    </source>
</evidence>
<dbReference type="PANTHER" id="PTHR21064:SF6">
    <property type="entry name" value="AMINOGLYCOSIDE PHOSPHOTRANSFERASE DOMAIN-CONTAINING PROTEIN"/>
    <property type="match status" value="1"/>
</dbReference>
<dbReference type="Gene3D" id="3.30.200.20">
    <property type="entry name" value="Phosphorylase Kinase, domain 1"/>
    <property type="match status" value="1"/>
</dbReference>
<keyword evidence="4" id="KW-1185">Reference proteome</keyword>
<name>A0ABS2QUG7_9BACI</name>
<dbReference type="PANTHER" id="PTHR21064">
    <property type="entry name" value="AMINOGLYCOSIDE PHOSPHOTRANSFERASE DOMAIN-CONTAINING PROTEIN-RELATED"/>
    <property type="match status" value="1"/>
</dbReference>
<comment type="caution">
    <text evidence="3">The sequence shown here is derived from an EMBL/GenBank/DDBJ whole genome shotgun (WGS) entry which is preliminary data.</text>
</comment>
<dbReference type="SUPFAM" id="SSF56112">
    <property type="entry name" value="Protein kinase-like (PK-like)"/>
    <property type="match status" value="1"/>
</dbReference>